<feature type="transmembrane region" description="Helical" evidence="1">
    <location>
        <begin position="546"/>
        <end position="565"/>
    </location>
</feature>
<feature type="signal peptide" evidence="2">
    <location>
        <begin position="1"/>
        <end position="28"/>
    </location>
</feature>
<reference evidence="3 4" key="1">
    <citation type="submission" date="2018-08" db="EMBL/GenBank/DDBJ databases">
        <title>Genomic Encyclopedia of Archaeal and Bacterial Type Strains, Phase II (KMG-II): from individual species to whole genera.</title>
        <authorList>
            <person name="Goeker M."/>
        </authorList>
    </citation>
    <scope>NUCLEOTIDE SEQUENCE [LARGE SCALE GENOMIC DNA]</scope>
    <source>
        <strain evidence="3 4">DSM 45791</strain>
    </source>
</reference>
<keyword evidence="1" id="KW-1133">Transmembrane helix</keyword>
<keyword evidence="1" id="KW-0472">Membrane</keyword>
<keyword evidence="1" id="KW-0812">Transmembrane</keyword>
<evidence type="ECO:0000256" key="1">
    <source>
        <dbReference type="SAM" id="Phobius"/>
    </source>
</evidence>
<name>A0A3E0HHK6_9PSEU</name>
<sequence>MRTWWRRAGTAIAGATAILLGPVPVARADDALVVEPGQVVVTNGAGQLWLVNPAAGPVGVTLGGGVALGHGAWPLTFTVDGHPGTSPIEVKGHGTVPVSITVGKDAPAGTSGVITVVTNPAGPAQHVPVSLSAGSPAGLVSSATTDLRGPVDLPVVPQRPVALSVPIAANTCPGRWSAPVILQSSTYSATVTATCSGPTATRLDLAGAAPPAYGTYTGTIKLGGSGVTVTVTTAAGWIWAIAVALIGLLGGLLQRGYLINHRPISRLVVSAKALARAGISADTAVKKADPTVAWAIAPGAAREANALAERAADVQRRYPGVFNLLGHPSDDDAAAVESITKDIAAVAAAIAEWRSRAATVLGALKSTVDGLAGLDELAPGLKDHADGALGPGSPAELETSEIQGFLADAEATAAALELLPTVSKLDAALQARAGSLSGYESWQSIWYAEARGLTDEVLDSLRTARTGTDVVAADLDHKLEQARQIALRLPDPTRPLPGGFEVATAVELVTAAPVPDGVPGLFDRFRARPAPTPDQLVRRTRITDRWLLLVAAVVAVWGGLTLWYVDKPWGTVLDLVAALLWGLGAGVVAGPLADAVERVTQNAADRRTEVRS</sequence>
<dbReference type="RefSeq" id="WP_116176136.1">
    <property type="nucleotide sequence ID" value="NZ_CP144375.1"/>
</dbReference>
<accession>A0A3E0HHK6</accession>
<comment type="caution">
    <text evidence="3">The sequence shown here is derived from an EMBL/GenBank/DDBJ whole genome shotgun (WGS) entry which is preliminary data.</text>
</comment>
<feature type="chain" id="PRO_5017549339" evidence="2">
    <location>
        <begin position="29"/>
        <end position="612"/>
    </location>
</feature>
<evidence type="ECO:0000313" key="4">
    <source>
        <dbReference type="Proteomes" id="UP000256269"/>
    </source>
</evidence>
<feature type="transmembrane region" description="Helical" evidence="1">
    <location>
        <begin position="571"/>
        <end position="593"/>
    </location>
</feature>
<evidence type="ECO:0000256" key="2">
    <source>
        <dbReference type="SAM" id="SignalP"/>
    </source>
</evidence>
<feature type="transmembrane region" description="Helical" evidence="1">
    <location>
        <begin position="234"/>
        <end position="253"/>
    </location>
</feature>
<dbReference type="EMBL" id="QUNO01000007">
    <property type="protein sequence ID" value="REH45964.1"/>
    <property type="molecule type" value="Genomic_DNA"/>
</dbReference>
<dbReference type="AlphaFoldDB" id="A0A3E0HHK6"/>
<organism evidence="3 4">
    <name type="scientific">Kutzneria buriramensis</name>
    <dbReference type="NCBI Taxonomy" id="1045776"/>
    <lineage>
        <taxon>Bacteria</taxon>
        <taxon>Bacillati</taxon>
        <taxon>Actinomycetota</taxon>
        <taxon>Actinomycetes</taxon>
        <taxon>Pseudonocardiales</taxon>
        <taxon>Pseudonocardiaceae</taxon>
        <taxon>Kutzneria</taxon>
    </lineage>
</organism>
<keyword evidence="4" id="KW-1185">Reference proteome</keyword>
<keyword evidence="2" id="KW-0732">Signal</keyword>
<evidence type="ECO:0000313" key="3">
    <source>
        <dbReference type="EMBL" id="REH45964.1"/>
    </source>
</evidence>
<protein>
    <submittedName>
        <fullName evidence="3">Uncharacterized protein</fullName>
    </submittedName>
</protein>
<gene>
    <name evidence="3" type="ORF">BCF44_10796</name>
</gene>
<dbReference type="Proteomes" id="UP000256269">
    <property type="component" value="Unassembled WGS sequence"/>
</dbReference>
<proteinExistence type="predicted"/>